<comment type="caution">
    <text evidence="2">The sequence shown here is derived from an EMBL/GenBank/DDBJ whole genome shotgun (WGS) entry which is preliminary data.</text>
</comment>
<protein>
    <submittedName>
        <fullName evidence="2">Uncharacterized protein</fullName>
    </submittedName>
</protein>
<proteinExistence type="predicted"/>
<gene>
    <name evidence="2" type="ORF">LCGC14_1465570</name>
</gene>
<feature type="region of interest" description="Disordered" evidence="1">
    <location>
        <begin position="47"/>
        <end position="70"/>
    </location>
</feature>
<dbReference type="AlphaFoldDB" id="A0A0F9MFT1"/>
<sequence>MTKLGSKSKALIIDAMSGLSGRAARHQAELLADRFGVSIQTIYHHTKDVRPTRARRSDDGAHRAELSDET</sequence>
<evidence type="ECO:0000256" key="1">
    <source>
        <dbReference type="SAM" id="MobiDB-lite"/>
    </source>
</evidence>
<evidence type="ECO:0000313" key="2">
    <source>
        <dbReference type="EMBL" id="KKM67997.1"/>
    </source>
</evidence>
<reference evidence="2" key="1">
    <citation type="journal article" date="2015" name="Nature">
        <title>Complex archaea that bridge the gap between prokaryotes and eukaryotes.</title>
        <authorList>
            <person name="Spang A."/>
            <person name="Saw J.H."/>
            <person name="Jorgensen S.L."/>
            <person name="Zaremba-Niedzwiedzka K."/>
            <person name="Martijn J."/>
            <person name="Lind A.E."/>
            <person name="van Eijk R."/>
            <person name="Schleper C."/>
            <person name="Guy L."/>
            <person name="Ettema T.J."/>
        </authorList>
    </citation>
    <scope>NUCLEOTIDE SEQUENCE</scope>
</reference>
<organism evidence="2">
    <name type="scientific">marine sediment metagenome</name>
    <dbReference type="NCBI Taxonomy" id="412755"/>
    <lineage>
        <taxon>unclassified sequences</taxon>
        <taxon>metagenomes</taxon>
        <taxon>ecological metagenomes</taxon>
    </lineage>
</organism>
<dbReference type="EMBL" id="LAZR01010252">
    <property type="protein sequence ID" value="KKM67997.1"/>
    <property type="molecule type" value="Genomic_DNA"/>
</dbReference>
<name>A0A0F9MFT1_9ZZZZ</name>
<accession>A0A0F9MFT1</accession>
<feature type="non-terminal residue" evidence="2">
    <location>
        <position position="70"/>
    </location>
</feature>